<evidence type="ECO:0000259" key="6">
    <source>
        <dbReference type="PROSITE" id="PS01124"/>
    </source>
</evidence>
<dbReference type="GO" id="GO:0003700">
    <property type="term" value="F:DNA-binding transcription factor activity"/>
    <property type="evidence" value="ECO:0007669"/>
    <property type="project" value="InterPro"/>
</dbReference>
<dbReference type="RefSeq" id="WP_212189087.1">
    <property type="nucleotide sequence ID" value="NZ_JAGTAR010000007.1"/>
</dbReference>
<dbReference type="SUPFAM" id="SSF48452">
    <property type="entry name" value="TPR-like"/>
    <property type="match status" value="2"/>
</dbReference>
<evidence type="ECO:0000256" key="5">
    <source>
        <dbReference type="SAM" id="Phobius"/>
    </source>
</evidence>
<dbReference type="PROSITE" id="PS50005">
    <property type="entry name" value="TPR"/>
    <property type="match status" value="1"/>
</dbReference>
<evidence type="ECO:0000313" key="8">
    <source>
        <dbReference type="Proteomes" id="UP000679220"/>
    </source>
</evidence>
<dbReference type="InterPro" id="IPR018060">
    <property type="entry name" value="HTH_AraC"/>
</dbReference>
<proteinExistence type="predicted"/>
<evidence type="ECO:0000256" key="2">
    <source>
        <dbReference type="ARBA" id="ARBA00023125"/>
    </source>
</evidence>
<keyword evidence="4" id="KW-0802">TPR repeat</keyword>
<dbReference type="InterPro" id="IPR019734">
    <property type="entry name" value="TPR_rpt"/>
</dbReference>
<dbReference type="InterPro" id="IPR009057">
    <property type="entry name" value="Homeodomain-like_sf"/>
</dbReference>
<dbReference type="InterPro" id="IPR011990">
    <property type="entry name" value="TPR-like_helical_dom_sf"/>
</dbReference>
<keyword evidence="8" id="KW-1185">Reference proteome</keyword>
<name>A0A941F3M4_9BACT</name>
<keyword evidence="2" id="KW-0238">DNA-binding</keyword>
<dbReference type="Gene3D" id="1.10.10.60">
    <property type="entry name" value="Homeodomain-like"/>
    <property type="match status" value="2"/>
</dbReference>
<reference evidence="7" key="2">
    <citation type="submission" date="2021-04" db="EMBL/GenBank/DDBJ databases">
        <authorList>
            <person name="Zhang T."/>
            <person name="Zhang Y."/>
            <person name="Lu D."/>
            <person name="Zuo D."/>
            <person name="Du Z."/>
        </authorList>
    </citation>
    <scope>NUCLEOTIDE SEQUENCE</scope>
    <source>
        <strain evidence="7">JR1</strain>
    </source>
</reference>
<dbReference type="PANTHER" id="PTHR43280:SF2">
    <property type="entry name" value="HTH-TYPE TRANSCRIPTIONAL REGULATOR EXSA"/>
    <property type="match status" value="1"/>
</dbReference>
<keyword evidence="5" id="KW-0472">Membrane</keyword>
<keyword evidence="3" id="KW-0804">Transcription</keyword>
<comment type="caution">
    <text evidence="7">The sequence shown here is derived from an EMBL/GenBank/DDBJ whole genome shotgun (WGS) entry which is preliminary data.</text>
</comment>
<dbReference type="SMART" id="SM00342">
    <property type="entry name" value="HTH_ARAC"/>
    <property type="match status" value="1"/>
</dbReference>
<accession>A0A941F3M4</accession>
<feature type="repeat" description="TPR" evidence="4">
    <location>
        <begin position="460"/>
        <end position="493"/>
    </location>
</feature>
<protein>
    <submittedName>
        <fullName evidence="7">Helix-turn-helix domain-containing protein</fullName>
    </submittedName>
</protein>
<feature type="transmembrane region" description="Helical" evidence="5">
    <location>
        <begin position="142"/>
        <end position="165"/>
    </location>
</feature>
<keyword evidence="5" id="KW-0812">Transmembrane</keyword>
<evidence type="ECO:0000256" key="4">
    <source>
        <dbReference type="PROSITE-ProRule" id="PRU00339"/>
    </source>
</evidence>
<dbReference type="PANTHER" id="PTHR43280">
    <property type="entry name" value="ARAC-FAMILY TRANSCRIPTIONAL REGULATOR"/>
    <property type="match status" value="1"/>
</dbReference>
<dbReference type="Gene3D" id="1.25.40.10">
    <property type="entry name" value="Tetratricopeptide repeat domain"/>
    <property type="match status" value="1"/>
</dbReference>
<feature type="domain" description="HTH araC/xylS-type" evidence="6">
    <location>
        <begin position="13"/>
        <end position="112"/>
    </location>
</feature>
<organism evidence="7 8">
    <name type="scientific">Carboxylicivirga sediminis</name>
    <dbReference type="NCBI Taxonomy" id="2006564"/>
    <lineage>
        <taxon>Bacteria</taxon>
        <taxon>Pseudomonadati</taxon>
        <taxon>Bacteroidota</taxon>
        <taxon>Bacteroidia</taxon>
        <taxon>Marinilabiliales</taxon>
        <taxon>Marinilabiliaceae</taxon>
        <taxon>Carboxylicivirga</taxon>
    </lineage>
</organism>
<dbReference type="GO" id="GO:0043565">
    <property type="term" value="F:sequence-specific DNA binding"/>
    <property type="evidence" value="ECO:0007669"/>
    <property type="project" value="InterPro"/>
</dbReference>
<sequence length="623" mass="70571">MEEHQSMDDQFISKVQDIIEQNIDNENFSVEELACQVGLSRSMLHRKLTKLTGKSASETISHVRLSRARDLLEHNVATVSETAYRVGFKSPSYFNKVFKSYYHISPGEIKKEAQAEDQVKRFEQTTANTRIHLLLTKTRVKFIATIIALAGIGFILLFSLTALLATPKSIAVLPLENLTGSAENDYIIDGIHNALIGELGQISALRVISRRSTLRYEDSDMLIKDIAEELDVNTIIEGSILSAGDSIHLLIQVIKVGRKEEHLMTLDFHDSLANILSIQSKVAQAIAKKIRANISNKEYKQMQNTQIVNPELYKAYLRGMYLLHQGNTADFEEGITYLEEAIEKDPGDAFAYAGMALGYATMGHGQLDAHSAFLKAFNAANKAIKLDPTLDESYTALSLLILYQDWNWSLAASSFESALDVNPNNAVAHAHYAWYYVLFNNNKKAIEHAYQATILDPLSASFHAWLGLIYVHNHQFDKAEQSARRALDLNANAAYGQLILGRCCLYQKKYLQAIAYHERLPKGMYWDAQRAFCYIESGQREKALEIWQHYEALAQTQPINSCYRGMMASSLGFKDDAFKYLNEAIDDKTYPITYLNFYPHSKDIKDDVRYIHLLQKMKLPYTK</sequence>
<dbReference type="Pfam" id="PF12833">
    <property type="entry name" value="HTH_18"/>
    <property type="match status" value="1"/>
</dbReference>
<dbReference type="Pfam" id="PF13432">
    <property type="entry name" value="TPR_16"/>
    <property type="match status" value="1"/>
</dbReference>
<evidence type="ECO:0000256" key="3">
    <source>
        <dbReference type="ARBA" id="ARBA00023163"/>
    </source>
</evidence>
<dbReference type="AlphaFoldDB" id="A0A941F3M4"/>
<reference evidence="7" key="1">
    <citation type="journal article" date="2018" name="Int. J. Syst. Evol. Microbiol.">
        <title>Carboxylicivirga sediminis sp. nov., isolated from coastal sediment.</title>
        <authorList>
            <person name="Wang F.Q."/>
            <person name="Ren L.H."/>
            <person name="Zou R.J."/>
            <person name="Sun Y.Z."/>
            <person name="Liu X.J."/>
            <person name="Jiang F."/>
            <person name="Liu L.J."/>
        </authorList>
    </citation>
    <scope>NUCLEOTIDE SEQUENCE</scope>
    <source>
        <strain evidence="7">JR1</strain>
    </source>
</reference>
<evidence type="ECO:0000313" key="7">
    <source>
        <dbReference type="EMBL" id="MBR8535180.1"/>
    </source>
</evidence>
<evidence type="ECO:0000256" key="1">
    <source>
        <dbReference type="ARBA" id="ARBA00023015"/>
    </source>
</evidence>
<dbReference type="Proteomes" id="UP000679220">
    <property type="component" value="Unassembled WGS sequence"/>
</dbReference>
<dbReference type="SUPFAM" id="SSF46689">
    <property type="entry name" value="Homeodomain-like"/>
    <property type="match status" value="1"/>
</dbReference>
<keyword evidence="1" id="KW-0805">Transcription regulation</keyword>
<gene>
    <name evidence="7" type="ORF">KDU71_06390</name>
</gene>
<dbReference type="PROSITE" id="PS01124">
    <property type="entry name" value="HTH_ARAC_FAMILY_2"/>
    <property type="match status" value="1"/>
</dbReference>
<dbReference type="EMBL" id="JAGTAR010000007">
    <property type="protein sequence ID" value="MBR8535180.1"/>
    <property type="molecule type" value="Genomic_DNA"/>
</dbReference>
<keyword evidence="5" id="KW-1133">Transmembrane helix</keyword>